<keyword evidence="2" id="KW-1185">Reference proteome</keyword>
<dbReference type="AlphaFoldDB" id="B4KB59"/>
<sequence length="914" mass="106108">MLAANTTGEVGNLKAMELVEILLDFVDSSKEPQLKRLIQYVFGLLNTNNSDNLHLALKLIRKLFEVIVPSPKDDCQVQTYNSQLVSDFLLCVQMWASRFPEEGKFLLTQVCSRTSNNEEGQVLGQLFNDILHELGPKCIDSSKLYCRIQKLLESEINEERNSGYLILNKLLNSTSSENLDLYSYISVMECIKIDEKSVSLSLIKERNLDGNWMRILYIRLLKTTNISMRHVIIDFIMDHFTVAELFSANLLIEFLSATNHLELHNFEGNPIQETKMKKFVTENDNNQFLKALAEVSWTGVPLHRWLSCQEPRNQTQIQNNLLLKLAAHVRKIENASLRNSAGNLLCDLFEVSIESLSLPHFIEFVKTLYRDNEDVYGLLIDILQILIDSCDDMKEEIVHLTKSTYEIFRDEHNDNNLWSSLKELLRKLDSVPTNLHGWWRLPAFFSTFSTKEAAREFFRTRYDVNIDLIEECKDLNELQQHLIDKLKCQSADEISFVKQRSLQNFLIKNVHHWSQLGEFNLNPIDILETGSFDTLSHMASLLEKHDQKLPDENLIDFFLEQLNKYNRRLLNPGKILNYISKYQEPSKTVILVQKLISNSRSGWDLGNILYNTDYVLQSTLISGLLFFEHPTGVKRIESAYLNSLSTWNTVEHIKQSNFITYVSKMKTGQIELFDEMLDIISNISQREIAENSKDHRVQIRFIRAILNLERFGETISEYWNDKLWAALLNPRNLMNINLLYECLVAKLVPRFEMLQEQLMALGTLQPDQQESVISVAHIYCICKWDTLNTEQLQSIFELLWLHVASVNFRTMFFSQLVLRRLADKCEKSSMEVPLVSGTKANLALLIDDKNLDFQTDARLLLPKMTENFNVADAILYITNAPFDEFENPKWLFSQYEMEDLDKLRSAYKSKSLEI</sequence>
<evidence type="ECO:0000313" key="1">
    <source>
        <dbReference type="EMBL" id="EDW15763.2"/>
    </source>
</evidence>
<organism evidence="1 2">
    <name type="scientific">Drosophila mojavensis</name>
    <name type="common">Fruit fly</name>
    <dbReference type="NCBI Taxonomy" id="7230"/>
    <lineage>
        <taxon>Eukaryota</taxon>
        <taxon>Metazoa</taxon>
        <taxon>Ecdysozoa</taxon>
        <taxon>Arthropoda</taxon>
        <taxon>Hexapoda</taxon>
        <taxon>Insecta</taxon>
        <taxon>Pterygota</taxon>
        <taxon>Neoptera</taxon>
        <taxon>Endopterygota</taxon>
        <taxon>Diptera</taxon>
        <taxon>Brachycera</taxon>
        <taxon>Muscomorpha</taxon>
        <taxon>Ephydroidea</taxon>
        <taxon>Drosophilidae</taxon>
        <taxon>Drosophila</taxon>
    </lineage>
</organism>
<gene>
    <name evidence="1" type="primary">Dmoj\GI10153</name>
    <name evidence="1" type="ORF">Dmoj_GI10153</name>
</gene>
<dbReference type="eggNOG" id="KOG0839">
    <property type="taxonomic scope" value="Eukaryota"/>
</dbReference>
<dbReference type="HOGENOM" id="CLU_330714_0_0_1"/>
<dbReference type="Proteomes" id="UP000009192">
    <property type="component" value="Unassembled WGS sequence"/>
</dbReference>
<reference evidence="1 2" key="1">
    <citation type="journal article" date="2007" name="Nature">
        <title>Evolution of genes and genomes on the Drosophila phylogeny.</title>
        <authorList>
            <consortium name="Drosophila 12 Genomes Consortium"/>
            <person name="Clark A.G."/>
            <person name="Eisen M.B."/>
            <person name="Smith D.R."/>
            <person name="Bergman C.M."/>
            <person name="Oliver B."/>
            <person name="Markow T.A."/>
            <person name="Kaufman T.C."/>
            <person name="Kellis M."/>
            <person name="Gelbart W."/>
            <person name="Iyer V.N."/>
            <person name="Pollard D.A."/>
            <person name="Sackton T.B."/>
            <person name="Larracuente A.M."/>
            <person name="Singh N.D."/>
            <person name="Abad J.P."/>
            <person name="Abt D.N."/>
            <person name="Adryan B."/>
            <person name="Aguade M."/>
            <person name="Akashi H."/>
            <person name="Anderson W.W."/>
            <person name="Aquadro C.F."/>
            <person name="Ardell D.H."/>
            <person name="Arguello R."/>
            <person name="Artieri C.G."/>
            <person name="Barbash D.A."/>
            <person name="Barker D."/>
            <person name="Barsanti P."/>
            <person name="Batterham P."/>
            <person name="Batzoglou S."/>
            <person name="Begun D."/>
            <person name="Bhutkar A."/>
            <person name="Blanco E."/>
            <person name="Bosak S.A."/>
            <person name="Bradley R.K."/>
            <person name="Brand A.D."/>
            <person name="Brent M.R."/>
            <person name="Brooks A.N."/>
            <person name="Brown R.H."/>
            <person name="Butlin R.K."/>
            <person name="Caggese C."/>
            <person name="Calvi B.R."/>
            <person name="Bernardo de Carvalho A."/>
            <person name="Caspi A."/>
            <person name="Castrezana S."/>
            <person name="Celniker S.E."/>
            <person name="Chang J.L."/>
            <person name="Chapple C."/>
            <person name="Chatterji S."/>
            <person name="Chinwalla A."/>
            <person name="Civetta A."/>
            <person name="Clifton S.W."/>
            <person name="Comeron J.M."/>
            <person name="Costello J.C."/>
            <person name="Coyne J.A."/>
            <person name="Daub J."/>
            <person name="David R.G."/>
            <person name="Delcher A.L."/>
            <person name="Delehaunty K."/>
            <person name="Do C.B."/>
            <person name="Ebling H."/>
            <person name="Edwards K."/>
            <person name="Eickbush T."/>
            <person name="Evans J.D."/>
            <person name="Filipski A."/>
            <person name="Findeiss S."/>
            <person name="Freyhult E."/>
            <person name="Fulton L."/>
            <person name="Fulton R."/>
            <person name="Garcia A.C."/>
            <person name="Gardiner A."/>
            <person name="Garfield D.A."/>
            <person name="Garvin B.E."/>
            <person name="Gibson G."/>
            <person name="Gilbert D."/>
            <person name="Gnerre S."/>
            <person name="Godfrey J."/>
            <person name="Good R."/>
            <person name="Gotea V."/>
            <person name="Gravely B."/>
            <person name="Greenberg A.J."/>
            <person name="Griffiths-Jones S."/>
            <person name="Gross S."/>
            <person name="Guigo R."/>
            <person name="Gustafson E.A."/>
            <person name="Haerty W."/>
            <person name="Hahn M.W."/>
            <person name="Halligan D.L."/>
            <person name="Halpern A.L."/>
            <person name="Halter G.M."/>
            <person name="Han M.V."/>
            <person name="Heger A."/>
            <person name="Hillier L."/>
            <person name="Hinrichs A.S."/>
            <person name="Holmes I."/>
            <person name="Hoskins R.A."/>
            <person name="Hubisz M.J."/>
            <person name="Hultmark D."/>
            <person name="Huntley M.A."/>
            <person name="Jaffe D.B."/>
            <person name="Jagadeeshan S."/>
            <person name="Jeck W.R."/>
            <person name="Johnson J."/>
            <person name="Jones C.D."/>
            <person name="Jordan W.C."/>
            <person name="Karpen G.H."/>
            <person name="Kataoka E."/>
            <person name="Keightley P.D."/>
            <person name="Kheradpour P."/>
            <person name="Kirkness E.F."/>
            <person name="Koerich L.B."/>
            <person name="Kristiansen K."/>
            <person name="Kudrna D."/>
            <person name="Kulathinal R.J."/>
            <person name="Kumar S."/>
            <person name="Kwok R."/>
            <person name="Lander E."/>
            <person name="Langley C.H."/>
            <person name="Lapoint R."/>
            <person name="Lazzaro B.P."/>
            <person name="Lee S.J."/>
            <person name="Levesque L."/>
            <person name="Li R."/>
            <person name="Lin C.F."/>
            <person name="Lin M.F."/>
            <person name="Lindblad-Toh K."/>
            <person name="Llopart A."/>
            <person name="Long M."/>
            <person name="Low L."/>
            <person name="Lozovsky E."/>
            <person name="Lu J."/>
            <person name="Luo M."/>
            <person name="Machado C.A."/>
            <person name="Makalowski W."/>
            <person name="Marzo M."/>
            <person name="Matsuda M."/>
            <person name="Matzkin L."/>
            <person name="McAllister B."/>
            <person name="McBride C.S."/>
            <person name="McKernan B."/>
            <person name="McKernan K."/>
            <person name="Mendez-Lago M."/>
            <person name="Minx P."/>
            <person name="Mollenhauer M.U."/>
            <person name="Montooth K."/>
            <person name="Mount S.M."/>
            <person name="Mu X."/>
            <person name="Myers E."/>
            <person name="Negre B."/>
            <person name="Newfeld S."/>
            <person name="Nielsen R."/>
            <person name="Noor M.A."/>
            <person name="O'Grady P."/>
            <person name="Pachter L."/>
            <person name="Papaceit M."/>
            <person name="Parisi M.J."/>
            <person name="Parisi M."/>
            <person name="Parts L."/>
            <person name="Pedersen J.S."/>
            <person name="Pesole G."/>
            <person name="Phillippy A.M."/>
            <person name="Ponting C.P."/>
            <person name="Pop M."/>
            <person name="Porcelli D."/>
            <person name="Powell J.R."/>
            <person name="Prohaska S."/>
            <person name="Pruitt K."/>
            <person name="Puig M."/>
            <person name="Quesneville H."/>
            <person name="Ram K.R."/>
            <person name="Rand D."/>
            <person name="Rasmussen M.D."/>
            <person name="Reed L.K."/>
            <person name="Reenan R."/>
            <person name="Reily A."/>
            <person name="Remington K.A."/>
            <person name="Rieger T.T."/>
            <person name="Ritchie M.G."/>
            <person name="Robin C."/>
            <person name="Rogers Y.H."/>
            <person name="Rohde C."/>
            <person name="Rozas J."/>
            <person name="Rubenfield M.J."/>
            <person name="Ruiz A."/>
            <person name="Russo S."/>
            <person name="Salzberg S.L."/>
            <person name="Sanchez-Gracia A."/>
            <person name="Saranga D.J."/>
            <person name="Sato H."/>
            <person name="Schaeffer S.W."/>
            <person name="Schatz M.C."/>
            <person name="Schlenke T."/>
            <person name="Schwartz R."/>
            <person name="Segarra C."/>
            <person name="Singh R.S."/>
            <person name="Sirot L."/>
            <person name="Sirota M."/>
            <person name="Sisneros N.B."/>
            <person name="Smith C.D."/>
            <person name="Smith T.F."/>
            <person name="Spieth J."/>
            <person name="Stage D.E."/>
            <person name="Stark A."/>
            <person name="Stephan W."/>
            <person name="Strausberg R.L."/>
            <person name="Strempel S."/>
            <person name="Sturgill D."/>
            <person name="Sutton G."/>
            <person name="Sutton G.G."/>
            <person name="Tao W."/>
            <person name="Teichmann S."/>
            <person name="Tobari Y.N."/>
            <person name="Tomimura Y."/>
            <person name="Tsolas J.M."/>
            <person name="Valente V.L."/>
            <person name="Venter E."/>
            <person name="Venter J.C."/>
            <person name="Vicario S."/>
            <person name="Vieira F.G."/>
            <person name="Vilella A.J."/>
            <person name="Villasante A."/>
            <person name="Walenz B."/>
            <person name="Wang J."/>
            <person name="Wasserman M."/>
            <person name="Watts T."/>
            <person name="Wilson D."/>
            <person name="Wilson R.K."/>
            <person name="Wing R.A."/>
            <person name="Wolfner M.F."/>
            <person name="Wong A."/>
            <person name="Wong G.K."/>
            <person name="Wu C.I."/>
            <person name="Wu G."/>
            <person name="Yamamoto D."/>
            <person name="Yang H.P."/>
            <person name="Yang S.P."/>
            <person name="Yorke J.A."/>
            <person name="Yoshida K."/>
            <person name="Zdobnov E."/>
            <person name="Zhang P."/>
            <person name="Zhang Y."/>
            <person name="Zimin A.V."/>
            <person name="Baldwin J."/>
            <person name="Abdouelleil A."/>
            <person name="Abdulkadir J."/>
            <person name="Abebe A."/>
            <person name="Abera B."/>
            <person name="Abreu J."/>
            <person name="Acer S.C."/>
            <person name="Aftuck L."/>
            <person name="Alexander A."/>
            <person name="An P."/>
            <person name="Anderson E."/>
            <person name="Anderson S."/>
            <person name="Arachi H."/>
            <person name="Azer M."/>
            <person name="Bachantsang P."/>
            <person name="Barry A."/>
            <person name="Bayul T."/>
            <person name="Berlin A."/>
            <person name="Bessette D."/>
            <person name="Bloom T."/>
            <person name="Blye J."/>
            <person name="Boguslavskiy L."/>
            <person name="Bonnet C."/>
            <person name="Boukhgalter B."/>
            <person name="Bourzgui I."/>
            <person name="Brown A."/>
            <person name="Cahill P."/>
            <person name="Channer S."/>
            <person name="Cheshatsang Y."/>
            <person name="Chuda L."/>
            <person name="Citroen M."/>
            <person name="Collymore A."/>
            <person name="Cooke P."/>
            <person name="Costello M."/>
            <person name="D'Aco K."/>
            <person name="Daza R."/>
            <person name="De Haan G."/>
            <person name="DeGray S."/>
            <person name="DeMaso C."/>
            <person name="Dhargay N."/>
            <person name="Dooley K."/>
            <person name="Dooley E."/>
            <person name="Doricent M."/>
            <person name="Dorje P."/>
            <person name="Dorjee K."/>
            <person name="Dupes A."/>
            <person name="Elong R."/>
            <person name="Falk J."/>
            <person name="Farina A."/>
            <person name="Faro S."/>
            <person name="Ferguson D."/>
            <person name="Fisher S."/>
            <person name="Foley C.D."/>
            <person name="Franke A."/>
            <person name="Friedrich D."/>
            <person name="Gadbois L."/>
            <person name="Gearin G."/>
            <person name="Gearin C.R."/>
            <person name="Giannoukos G."/>
            <person name="Goode T."/>
            <person name="Graham J."/>
            <person name="Grandbois E."/>
            <person name="Grewal S."/>
            <person name="Gyaltsen K."/>
            <person name="Hafez N."/>
            <person name="Hagos B."/>
            <person name="Hall J."/>
            <person name="Henson C."/>
            <person name="Hollinger A."/>
            <person name="Honan T."/>
            <person name="Huard M.D."/>
            <person name="Hughes L."/>
            <person name="Hurhula B."/>
            <person name="Husby M.E."/>
            <person name="Kamat A."/>
            <person name="Kanga B."/>
            <person name="Kashin S."/>
            <person name="Khazanovich D."/>
            <person name="Kisner P."/>
            <person name="Lance K."/>
            <person name="Lara M."/>
            <person name="Lee W."/>
            <person name="Lennon N."/>
            <person name="Letendre F."/>
            <person name="LeVine R."/>
            <person name="Lipovsky A."/>
            <person name="Liu X."/>
            <person name="Liu J."/>
            <person name="Liu S."/>
            <person name="Lokyitsang T."/>
            <person name="Lokyitsang Y."/>
            <person name="Lubonja R."/>
            <person name="Lui A."/>
            <person name="MacDonald P."/>
            <person name="Magnisalis V."/>
            <person name="Maru K."/>
            <person name="Matthews C."/>
            <person name="McCusker W."/>
            <person name="McDonough S."/>
            <person name="Mehta T."/>
            <person name="Meldrim J."/>
            <person name="Meneus L."/>
            <person name="Mihai O."/>
            <person name="Mihalev A."/>
            <person name="Mihova T."/>
            <person name="Mittelman R."/>
            <person name="Mlenga V."/>
            <person name="Montmayeur A."/>
            <person name="Mulrain L."/>
            <person name="Navidi A."/>
            <person name="Naylor J."/>
            <person name="Negash T."/>
            <person name="Nguyen T."/>
            <person name="Nguyen N."/>
            <person name="Nicol R."/>
            <person name="Norbu C."/>
            <person name="Norbu N."/>
            <person name="Novod N."/>
            <person name="O'Neill B."/>
            <person name="Osman S."/>
            <person name="Markiewicz E."/>
            <person name="Oyono O.L."/>
            <person name="Patti C."/>
            <person name="Phunkhang P."/>
            <person name="Pierre F."/>
            <person name="Priest M."/>
            <person name="Raghuraman S."/>
            <person name="Rege F."/>
            <person name="Reyes R."/>
            <person name="Rise C."/>
            <person name="Rogov P."/>
            <person name="Ross K."/>
            <person name="Ryan E."/>
            <person name="Settipalli S."/>
            <person name="Shea T."/>
            <person name="Sherpa N."/>
            <person name="Shi L."/>
            <person name="Shih D."/>
            <person name="Sparrow T."/>
            <person name="Spaulding J."/>
            <person name="Stalker J."/>
            <person name="Stange-Thomann N."/>
            <person name="Stavropoulos S."/>
            <person name="Stone C."/>
            <person name="Strader C."/>
            <person name="Tesfaye S."/>
            <person name="Thomson T."/>
            <person name="Thoulutsang Y."/>
            <person name="Thoulutsang D."/>
            <person name="Topham K."/>
            <person name="Topping I."/>
            <person name="Tsamla T."/>
            <person name="Vassiliev H."/>
            <person name="Vo A."/>
            <person name="Wangchuk T."/>
            <person name="Wangdi T."/>
            <person name="Weiand M."/>
            <person name="Wilkinson J."/>
            <person name="Wilson A."/>
            <person name="Yadav S."/>
            <person name="Young G."/>
            <person name="Yu Q."/>
            <person name="Zembek L."/>
            <person name="Zhong D."/>
            <person name="Zimmer A."/>
            <person name="Zwirko Z."/>
            <person name="Jaffe D.B."/>
            <person name="Alvarez P."/>
            <person name="Brockman W."/>
            <person name="Butler J."/>
            <person name="Chin C."/>
            <person name="Gnerre S."/>
            <person name="Grabherr M."/>
            <person name="Kleber M."/>
            <person name="Mauceli E."/>
            <person name="MacCallum I."/>
        </authorList>
    </citation>
    <scope>NUCLEOTIDE SEQUENCE [LARGE SCALE GENOMIC DNA]</scope>
    <source>
        <strain evidence="2">Tucson 15081-1352.22</strain>
    </source>
</reference>
<dbReference type="OrthoDB" id="7834989at2759"/>
<name>B4KB59_DROMO</name>
<accession>B4KB59</accession>
<dbReference type="InParanoid" id="B4KB59"/>
<dbReference type="EMBL" id="CH933806">
    <property type="protein sequence ID" value="EDW15763.2"/>
    <property type="molecule type" value="Genomic_DNA"/>
</dbReference>
<dbReference type="KEGG" id="dmo:Dmoj_GI10153"/>
<evidence type="ECO:0000313" key="2">
    <source>
        <dbReference type="Proteomes" id="UP000009192"/>
    </source>
</evidence>
<proteinExistence type="predicted"/>
<protein>
    <submittedName>
        <fullName evidence="1">Uncharacterized protein</fullName>
    </submittedName>
</protein>